<dbReference type="InterPro" id="IPR036388">
    <property type="entry name" value="WH-like_DNA-bd_sf"/>
</dbReference>
<evidence type="ECO:0000313" key="6">
    <source>
        <dbReference type="EMBL" id="EER58660.1"/>
    </source>
</evidence>
<feature type="domain" description="HTH rpiR-type" evidence="5">
    <location>
        <begin position="8"/>
        <end position="84"/>
    </location>
</feature>
<dbReference type="Gene3D" id="1.10.10.10">
    <property type="entry name" value="Winged helix-like DNA-binding domain superfamily/Winged helix DNA-binding domain"/>
    <property type="match status" value="1"/>
</dbReference>
<accession>C5TA34</accession>
<dbReference type="SUPFAM" id="SSF46689">
    <property type="entry name" value="Homeodomain-like"/>
    <property type="match status" value="1"/>
</dbReference>
<dbReference type="InterPro" id="IPR046348">
    <property type="entry name" value="SIS_dom_sf"/>
</dbReference>
<dbReference type="InterPro" id="IPR009057">
    <property type="entry name" value="Homeodomain-like_sf"/>
</dbReference>
<keyword evidence="3" id="KW-0324">Glycolysis</keyword>
<evidence type="ECO:0000256" key="4">
    <source>
        <dbReference type="ARBA" id="ARBA00023163"/>
    </source>
</evidence>
<dbReference type="PATRIC" id="fig|573060.9.peg.1210"/>
<evidence type="ECO:0000256" key="1">
    <source>
        <dbReference type="ARBA" id="ARBA00023015"/>
    </source>
</evidence>
<dbReference type="CDD" id="cd05013">
    <property type="entry name" value="SIS_RpiR"/>
    <property type="match status" value="1"/>
</dbReference>
<dbReference type="AlphaFoldDB" id="C5TA34"/>
<organism evidence="6 7">
    <name type="scientific">Acidovorax delafieldii 2AN</name>
    <dbReference type="NCBI Taxonomy" id="573060"/>
    <lineage>
        <taxon>Bacteria</taxon>
        <taxon>Pseudomonadati</taxon>
        <taxon>Pseudomonadota</taxon>
        <taxon>Betaproteobacteria</taxon>
        <taxon>Burkholderiales</taxon>
        <taxon>Comamonadaceae</taxon>
        <taxon>Acidovorax</taxon>
    </lineage>
</organism>
<dbReference type="GO" id="GO:0003677">
    <property type="term" value="F:DNA binding"/>
    <property type="evidence" value="ECO:0007669"/>
    <property type="project" value="UniProtKB-KW"/>
</dbReference>
<gene>
    <name evidence="6" type="ORF">AcdelDRAFT_3764</name>
</gene>
<dbReference type="GO" id="GO:0003700">
    <property type="term" value="F:DNA-binding transcription factor activity"/>
    <property type="evidence" value="ECO:0007669"/>
    <property type="project" value="InterPro"/>
</dbReference>
<name>C5TA34_ACIDE</name>
<dbReference type="InterPro" id="IPR000281">
    <property type="entry name" value="HTH_RpiR"/>
</dbReference>
<dbReference type="Proteomes" id="UP000003856">
    <property type="component" value="Unassembled WGS sequence"/>
</dbReference>
<proteinExistence type="predicted"/>
<dbReference type="PANTHER" id="PTHR30514">
    <property type="entry name" value="GLUCOKINASE"/>
    <property type="match status" value="1"/>
</dbReference>
<dbReference type="Pfam" id="PF01380">
    <property type="entry name" value="SIS"/>
    <property type="match status" value="1"/>
</dbReference>
<dbReference type="InterPro" id="IPR035472">
    <property type="entry name" value="RpiR-like_SIS"/>
</dbReference>
<keyword evidence="4" id="KW-0804">Transcription</keyword>
<dbReference type="Pfam" id="PF01418">
    <property type="entry name" value="HTH_6"/>
    <property type="match status" value="1"/>
</dbReference>
<reference evidence="6 7" key="1">
    <citation type="submission" date="2009-05" db="EMBL/GenBank/DDBJ databases">
        <title>The draft genome of Acidovorax delafieldii 2AN.</title>
        <authorList>
            <consortium name="US DOE Joint Genome Institute (JGI-PGF)"/>
            <person name="Lucas S."/>
            <person name="Copeland A."/>
            <person name="Lapidus A."/>
            <person name="Glavina del Rio T."/>
            <person name="Tice H."/>
            <person name="Bruce D."/>
            <person name="Goodwin L."/>
            <person name="Pitluck S."/>
            <person name="Larimer F."/>
            <person name="Land M.L."/>
            <person name="Hauser L."/>
            <person name="Shelobolina E.S."/>
            <person name="Picardal F."/>
            <person name="Roden E."/>
            <person name="Emerson D."/>
        </authorList>
    </citation>
    <scope>NUCLEOTIDE SEQUENCE [LARGE SCALE GENOMIC DNA]</scope>
    <source>
        <strain evidence="6 7">2AN</strain>
    </source>
</reference>
<keyword evidence="1" id="KW-0805">Transcription regulation</keyword>
<dbReference type="PANTHER" id="PTHR30514:SF18">
    <property type="entry name" value="RPIR-FAMILY TRANSCRIPTIONAL REGULATOR"/>
    <property type="match status" value="1"/>
</dbReference>
<dbReference type="InterPro" id="IPR047640">
    <property type="entry name" value="RpiR-like"/>
</dbReference>
<dbReference type="SUPFAM" id="SSF53697">
    <property type="entry name" value="SIS domain"/>
    <property type="match status" value="1"/>
</dbReference>
<protein>
    <submittedName>
        <fullName evidence="6">Transcriptional regulator, RpiR family</fullName>
    </submittedName>
</protein>
<evidence type="ECO:0000259" key="5">
    <source>
        <dbReference type="PROSITE" id="PS51071"/>
    </source>
</evidence>
<sequence length="290" mass="31501">MAWTEAASSPEARVRQMYGDLSGAERKLADVVLARHDALLGYTATELAQLAGTSKSTAARFFRRAGFSGFDEFRQQVRAHHTRQSPLARMAQVQRKDSMAQQLHAHLHQDAQRLTDWADALAAAQVQAALALLARARKVWVVGYRHSQVTAGYAQALLAQVRSDVISLNDASGREAELLASASDRDVVLAVDFRRRSTRLPTVLAAARSTGAQVLLLTDAPVSALALQARVVLRCGASDPEGLFDSYVCAISLINFLAGTFATHSKAGTHARLQRIEQLHAVLDDLEPQL</sequence>
<dbReference type="InterPro" id="IPR001347">
    <property type="entry name" value="SIS_dom"/>
</dbReference>
<dbReference type="PROSITE" id="PS51071">
    <property type="entry name" value="HTH_RPIR"/>
    <property type="match status" value="1"/>
</dbReference>
<dbReference type="GO" id="GO:0006096">
    <property type="term" value="P:glycolytic process"/>
    <property type="evidence" value="ECO:0007669"/>
    <property type="project" value="UniProtKB-KW"/>
</dbReference>
<comment type="caution">
    <text evidence="6">The sequence shown here is derived from an EMBL/GenBank/DDBJ whole genome shotgun (WGS) entry which is preliminary data.</text>
</comment>
<keyword evidence="2" id="KW-0238">DNA-binding</keyword>
<evidence type="ECO:0000256" key="3">
    <source>
        <dbReference type="ARBA" id="ARBA00023152"/>
    </source>
</evidence>
<evidence type="ECO:0000313" key="7">
    <source>
        <dbReference type="Proteomes" id="UP000003856"/>
    </source>
</evidence>
<evidence type="ECO:0000256" key="2">
    <source>
        <dbReference type="ARBA" id="ARBA00023125"/>
    </source>
</evidence>
<dbReference type="Gene3D" id="3.40.50.10490">
    <property type="entry name" value="Glucose-6-phosphate isomerase like protein, domain 1"/>
    <property type="match status" value="1"/>
</dbReference>
<dbReference type="RefSeq" id="WP_005799476.1">
    <property type="nucleotide sequence ID" value="NZ_ACQT01000224.1"/>
</dbReference>
<keyword evidence="7" id="KW-1185">Reference proteome</keyword>
<dbReference type="EMBL" id="ACQT01000224">
    <property type="protein sequence ID" value="EER58660.1"/>
    <property type="molecule type" value="Genomic_DNA"/>
</dbReference>
<dbReference type="GO" id="GO:0097367">
    <property type="term" value="F:carbohydrate derivative binding"/>
    <property type="evidence" value="ECO:0007669"/>
    <property type="project" value="InterPro"/>
</dbReference>
<dbReference type="OrthoDB" id="8960173at2"/>